<keyword evidence="2 5" id="KW-0812">Transmembrane</keyword>
<comment type="subcellular location">
    <subcellularLocation>
        <location evidence="5">Cell membrane</location>
        <topology evidence="5">Multi-pass membrane protein</topology>
    </subcellularLocation>
    <subcellularLocation>
        <location evidence="1">Membrane</location>
        <topology evidence="1">Multi-pass membrane protein</topology>
    </subcellularLocation>
</comment>
<organism evidence="6 7">
    <name type="scientific">Pendulispora brunnea</name>
    <dbReference type="NCBI Taxonomy" id="2905690"/>
    <lineage>
        <taxon>Bacteria</taxon>
        <taxon>Pseudomonadati</taxon>
        <taxon>Myxococcota</taxon>
        <taxon>Myxococcia</taxon>
        <taxon>Myxococcales</taxon>
        <taxon>Sorangiineae</taxon>
        <taxon>Pendulisporaceae</taxon>
        <taxon>Pendulispora</taxon>
    </lineage>
</organism>
<comment type="similarity">
    <text evidence="5">Belongs to the 4-toluene sulfonate uptake permease (TSUP) (TC 2.A.102) family.</text>
</comment>
<feature type="transmembrane region" description="Helical" evidence="5">
    <location>
        <begin position="202"/>
        <end position="225"/>
    </location>
</feature>
<dbReference type="RefSeq" id="WP_394841272.1">
    <property type="nucleotide sequence ID" value="NZ_CP089982.1"/>
</dbReference>
<dbReference type="Pfam" id="PF01925">
    <property type="entry name" value="TauE"/>
    <property type="match status" value="1"/>
</dbReference>
<evidence type="ECO:0000256" key="1">
    <source>
        <dbReference type="ARBA" id="ARBA00004141"/>
    </source>
</evidence>
<reference evidence="6 7" key="1">
    <citation type="submission" date="2021-12" db="EMBL/GenBank/DDBJ databases">
        <title>Discovery of the Pendulisporaceae a myxobacterial family with distinct sporulation behavior and unique specialized metabolism.</title>
        <authorList>
            <person name="Garcia R."/>
            <person name="Popoff A."/>
            <person name="Bader C.D."/>
            <person name="Loehr J."/>
            <person name="Walesch S."/>
            <person name="Walt C."/>
            <person name="Boldt J."/>
            <person name="Bunk B."/>
            <person name="Haeckl F.J.F.P.J."/>
            <person name="Gunesch A.P."/>
            <person name="Birkelbach J."/>
            <person name="Nuebel U."/>
            <person name="Pietschmann T."/>
            <person name="Bach T."/>
            <person name="Mueller R."/>
        </authorList>
    </citation>
    <scope>NUCLEOTIDE SEQUENCE [LARGE SCALE GENOMIC DNA]</scope>
    <source>
        <strain evidence="6 7">MSr12523</strain>
    </source>
</reference>
<evidence type="ECO:0000256" key="4">
    <source>
        <dbReference type="ARBA" id="ARBA00023136"/>
    </source>
</evidence>
<dbReference type="PANTHER" id="PTHR43701:SF2">
    <property type="entry name" value="MEMBRANE TRANSPORTER PROTEIN YJNA-RELATED"/>
    <property type="match status" value="1"/>
</dbReference>
<dbReference type="InterPro" id="IPR051598">
    <property type="entry name" value="TSUP/Inactive_protease-like"/>
</dbReference>
<dbReference type="EMBL" id="CP089982">
    <property type="protein sequence ID" value="WXA90654.1"/>
    <property type="molecule type" value="Genomic_DNA"/>
</dbReference>
<evidence type="ECO:0000313" key="7">
    <source>
        <dbReference type="Proteomes" id="UP001379533"/>
    </source>
</evidence>
<evidence type="ECO:0000256" key="3">
    <source>
        <dbReference type="ARBA" id="ARBA00022989"/>
    </source>
</evidence>
<name>A0ABZ2K1M8_9BACT</name>
<proteinExistence type="inferred from homology"/>
<keyword evidence="7" id="KW-1185">Reference proteome</keyword>
<keyword evidence="5" id="KW-1003">Cell membrane</keyword>
<evidence type="ECO:0000256" key="2">
    <source>
        <dbReference type="ARBA" id="ARBA00022692"/>
    </source>
</evidence>
<dbReference type="PANTHER" id="PTHR43701">
    <property type="entry name" value="MEMBRANE TRANSPORTER PROTEIN MJ0441-RELATED"/>
    <property type="match status" value="1"/>
</dbReference>
<accession>A0ABZ2K1M8</accession>
<sequence length="255" mass="26279">MQWIYTAAGLLVGFTVGLTGVGGGSLMTPILVLAFGISPAVAVGTDLLYASITKTGGTLVHGRRGSVDWKIVGWLSAGSLPAALACILLLRKLGVDSKHFSSVVTYTLGIALLFTAVAVLFKEKLRKLTTGKGEWRARWLVPATIATGVVLGVLVSISSVGAGALGMVALCFLYPEKPTVHNVGTDIAHAVPLTAVAGLGHAFMGTVNVSLLGSLLLGSLPGIYLGSRVSTHVPDKVLRPILASMLAIIGGRLVF</sequence>
<feature type="transmembrane region" description="Helical" evidence="5">
    <location>
        <begin position="103"/>
        <end position="121"/>
    </location>
</feature>
<dbReference type="Proteomes" id="UP001379533">
    <property type="component" value="Chromosome"/>
</dbReference>
<keyword evidence="3 5" id="KW-1133">Transmembrane helix</keyword>
<dbReference type="InterPro" id="IPR002781">
    <property type="entry name" value="TM_pro_TauE-like"/>
</dbReference>
<feature type="transmembrane region" description="Helical" evidence="5">
    <location>
        <begin position="237"/>
        <end position="254"/>
    </location>
</feature>
<feature type="transmembrane region" description="Helical" evidence="5">
    <location>
        <begin position="142"/>
        <end position="175"/>
    </location>
</feature>
<gene>
    <name evidence="6" type="ORF">LZC95_29905</name>
</gene>
<protein>
    <recommendedName>
        <fullName evidence="5">Probable membrane transporter protein</fullName>
    </recommendedName>
</protein>
<keyword evidence="4 5" id="KW-0472">Membrane</keyword>
<evidence type="ECO:0000313" key="6">
    <source>
        <dbReference type="EMBL" id="WXA90654.1"/>
    </source>
</evidence>
<evidence type="ECO:0000256" key="5">
    <source>
        <dbReference type="RuleBase" id="RU363041"/>
    </source>
</evidence>
<feature type="transmembrane region" description="Helical" evidence="5">
    <location>
        <begin position="30"/>
        <end position="50"/>
    </location>
</feature>
<feature type="transmembrane region" description="Helical" evidence="5">
    <location>
        <begin position="71"/>
        <end position="91"/>
    </location>
</feature>